<dbReference type="Pfam" id="PF00899">
    <property type="entry name" value="ThiF"/>
    <property type="match status" value="1"/>
</dbReference>
<dbReference type="CDD" id="cd01483">
    <property type="entry name" value="E1_enzyme_family"/>
    <property type="match status" value="1"/>
</dbReference>
<dbReference type="InterPro" id="IPR035985">
    <property type="entry name" value="Ubiquitin-activating_enz"/>
</dbReference>
<dbReference type="PANTHER" id="PTHR43267">
    <property type="entry name" value="TRNA THREONYLCARBAMOYLADENOSINE DEHYDRATASE"/>
    <property type="match status" value="1"/>
</dbReference>
<reference evidence="2 3" key="1">
    <citation type="submission" date="2019-04" db="EMBL/GenBank/DDBJ databases">
        <title>Pedobacter sp. RP-3-15 sp. nov., isolated from Arctic soil.</title>
        <authorList>
            <person name="Dahal R.H."/>
            <person name="Kim D.-U."/>
        </authorList>
    </citation>
    <scope>NUCLEOTIDE SEQUENCE [LARGE SCALE GENOMIC DNA]</scope>
    <source>
        <strain evidence="2 3">RP-3-15</strain>
    </source>
</reference>
<dbReference type="GO" id="GO:0016491">
    <property type="term" value="F:oxidoreductase activity"/>
    <property type="evidence" value="ECO:0007669"/>
    <property type="project" value="InterPro"/>
</dbReference>
<organism evidence="2 3">
    <name type="scientific">Pedobacter frigoris</name>
    <dbReference type="NCBI Taxonomy" id="2571272"/>
    <lineage>
        <taxon>Bacteria</taxon>
        <taxon>Pseudomonadati</taxon>
        <taxon>Bacteroidota</taxon>
        <taxon>Sphingobacteriia</taxon>
        <taxon>Sphingobacteriales</taxon>
        <taxon>Sphingobacteriaceae</taxon>
        <taxon>Pedobacter</taxon>
    </lineage>
</organism>
<dbReference type="GO" id="GO:0008641">
    <property type="term" value="F:ubiquitin-like modifier activating enzyme activity"/>
    <property type="evidence" value="ECO:0007669"/>
    <property type="project" value="InterPro"/>
</dbReference>
<dbReference type="InterPro" id="IPR000415">
    <property type="entry name" value="Nitroreductase-like"/>
</dbReference>
<accession>A0A4U1CQB9</accession>
<dbReference type="EMBL" id="SWBQ01000001">
    <property type="protein sequence ID" value="TKC09015.1"/>
    <property type="molecule type" value="Genomic_DNA"/>
</dbReference>
<dbReference type="PANTHER" id="PTHR43267:SF3">
    <property type="entry name" value="THIF PROTEIN"/>
    <property type="match status" value="1"/>
</dbReference>
<proteinExistence type="predicted"/>
<dbReference type="Gene3D" id="3.40.109.10">
    <property type="entry name" value="NADH Oxidase"/>
    <property type="match status" value="1"/>
</dbReference>
<dbReference type="GO" id="GO:0061503">
    <property type="term" value="F:tRNA threonylcarbamoyladenosine dehydratase"/>
    <property type="evidence" value="ECO:0007669"/>
    <property type="project" value="TreeGrafter"/>
</dbReference>
<dbReference type="Proteomes" id="UP000307244">
    <property type="component" value="Unassembled WGS sequence"/>
</dbReference>
<name>A0A4U1CQB9_9SPHI</name>
<sequence length="774" mass="87163">MYLNKDINKFIKEFTLKNELYRNSYTPVFYRISNVEEEVKFISLLKEKPYIQVFDTIQNQLTDLVKGLSPSTIFNENLIKETIVNHLDGADITKYGVWAYYPWMEKVVHILDEEEYVLVRTNRNKHKITQEEQDHLSKKKIGVMGLSVGQSVSLTIAIERGCGELRIADFDVLDLTNLNRIRSGIQNIDLKKTVIVAREIAEIDPYLKVTCFHEGITEENIDTFLTAGGKLDLLIDECDSFDIKISSREKAKSLGIPVLMEGSDRCTIDIERFDLEPDRPVLHGFVKDMDMQVFKSLKTMDEKIPYIAPVTGVETLSPRMKASAIEIMSSISTWPQLASAVTYGGGISADISRKILLGQLKVSGRFWIDMDELIFDAENESGDKEIEVQKTPDFATYIKTHLSDDSTGEELTEDLLNLLITAANKAPSGGNNQPWLWHYGNKTLHLFLNKPVSGAYLDPDYISSYISLGAAIENLLLAASVNELKVEWKLTPELLPDHVALFKFSKGNVATLFENQLAAQIESRHTNRKSGIKHDLDVNELKLLETIASENTDVSLSWITDNDALKTLGEIAGDADLLRMFIPDAHSDFIEKEMRWTIEETNDTADGISIHSLDLTNNDQIGLRLMKDKKAISFLKSINGGSAFKKLALKQFLNSSAIGLITIPQVSPLSYLKGGIAVEKLWLKAADLGYQIHPMNVPLIFFYKNNFEQSSDLSDEIKAKISQMHGTFRGIFKISNDIAEVFLFRLFKAESSPVKTIRRPLNKTLSFGTAETTY</sequence>
<dbReference type="InterPro" id="IPR000594">
    <property type="entry name" value="ThiF_NAD_FAD-bd"/>
</dbReference>
<keyword evidence="3" id="KW-1185">Reference proteome</keyword>
<dbReference type="NCBIfam" id="NF005901">
    <property type="entry name" value="PRK07877.1"/>
    <property type="match status" value="1"/>
</dbReference>
<dbReference type="InterPro" id="IPR045886">
    <property type="entry name" value="ThiF/MoeB/HesA"/>
</dbReference>
<evidence type="ECO:0000313" key="2">
    <source>
        <dbReference type="EMBL" id="TKC09015.1"/>
    </source>
</evidence>
<dbReference type="OrthoDB" id="5149792at2"/>
<dbReference type="RefSeq" id="WP_136834433.1">
    <property type="nucleotide sequence ID" value="NZ_SWBQ01000001.1"/>
</dbReference>
<dbReference type="GO" id="GO:0061504">
    <property type="term" value="P:cyclic threonylcarbamoyladenosine biosynthetic process"/>
    <property type="evidence" value="ECO:0007669"/>
    <property type="project" value="TreeGrafter"/>
</dbReference>
<feature type="domain" description="THIF-type NAD/FAD binding fold" evidence="1">
    <location>
        <begin position="127"/>
        <end position="356"/>
    </location>
</feature>
<dbReference type="SUPFAM" id="SSF55469">
    <property type="entry name" value="FMN-dependent nitroreductase-like"/>
    <property type="match status" value="1"/>
</dbReference>
<gene>
    <name evidence="2" type="ORF">FA047_02665</name>
</gene>
<protein>
    <submittedName>
        <fullName evidence="2">Rv1355c family protein</fullName>
    </submittedName>
</protein>
<comment type="caution">
    <text evidence="2">The sequence shown here is derived from an EMBL/GenBank/DDBJ whole genome shotgun (WGS) entry which is preliminary data.</text>
</comment>
<evidence type="ECO:0000313" key="3">
    <source>
        <dbReference type="Proteomes" id="UP000307244"/>
    </source>
</evidence>
<dbReference type="AlphaFoldDB" id="A0A4U1CQB9"/>
<dbReference type="SUPFAM" id="SSF69572">
    <property type="entry name" value="Activating enzymes of the ubiquitin-like proteins"/>
    <property type="match status" value="1"/>
</dbReference>
<evidence type="ECO:0000259" key="1">
    <source>
        <dbReference type="Pfam" id="PF00899"/>
    </source>
</evidence>
<dbReference type="Gene3D" id="3.40.50.720">
    <property type="entry name" value="NAD(P)-binding Rossmann-like Domain"/>
    <property type="match status" value="1"/>
</dbReference>